<reference evidence="7 8" key="1">
    <citation type="journal article" date="2018" name="New Phytol.">
        <title>Comparative genomics and transcriptomics depict ericoid mycorrhizal fungi as versatile saprotrophs and plant mutualists.</title>
        <authorList>
            <person name="Martino E."/>
            <person name="Morin E."/>
            <person name="Grelet G.A."/>
            <person name="Kuo A."/>
            <person name="Kohler A."/>
            <person name="Daghino S."/>
            <person name="Barry K.W."/>
            <person name="Cichocki N."/>
            <person name="Clum A."/>
            <person name="Dockter R.B."/>
            <person name="Hainaut M."/>
            <person name="Kuo R.C."/>
            <person name="LaButti K."/>
            <person name="Lindahl B.D."/>
            <person name="Lindquist E.A."/>
            <person name="Lipzen A."/>
            <person name="Khouja H.R."/>
            <person name="Magnuson J."/>
            <person name="Murat C."/>
            <person name="Ohm R.A."/>
            <person name="Singer S.W."/>
            <person name="Spatafora J.W."/>
            <person name="Wang M."/>
            <person name="Veneault-Fourrey C."/>
            <person name="Henrissat B."/>
            <person name="Grigoriev I.V."/>
            <person name="Martin F.M."/>
            <person name="Perotto S."/>
        </authorList>
    </citation>
    <scope>NUCLEOTIDE SEQUENCE [LARGE SCALE GENOMIC DNA]</scope>
    <source>
        <strain evidence="7 8">ATCC 22711</strain>
    </source>
</reference>
<dbReference type="FunCoup" id="A0A2T3ATE9">
    <property type="interactions" value="656"/>
</dbReference>
<dbReference type="OrthoDB" id="532500at2759"/>
<dbReference type="GO" id="GO:0005730">
    <property type="term" value="C:nucleolus"/>
    <property type="evidence" value="ECO:0007669"/>
    <property type="project" value="UniProtKB-SubCell"/>
</dbReference>
<evidence type="ECO:0000256" key="4">
    <source>
        <dbReference type="ARBA" id="ARBA00023163"/>
    </source>
</evidence>
<keyword evidence="8" id="KW-1185">Reference proteome</keyword>
<feature type="region of interest" description="Disordered" evidence="6">
    <location>
        <begin position="1"/>
        <end position="27"/>
    </location>
</feature>
<dbReference type="Proteomes" id="UP000241818">
    <property type="component" value="Unassembled WGS sequence"/>
</dbReference>
<keyword evidence="4" id="KW-0804">Transcription</keyword>
<dbReference type="RefSeq" id="XP_024717936.1">
    <property type="nucleotide sequence ID" value="XM_024864634.1"/>
</dbReference>
<comment type="similarity">
    <text evidence="2">Belongs to the eukaryotic RPA49/POLR1E RNA polymerase subunit family.</text>
</comment>
<dbReference type="PANTHER" id="PTHR14440">
    <property type="entry name" value="DNA-DIRECTED RNA POLYMERASE I SUBUNIT RPA49"/>
    <property type="match status" value="1"/>
</dbReference>
<feature type="compositionally biased region" description="Basic and acidic residues" evidence="6">
    <location>
        <begin position="182"/>
        <end position="194"/>
    </location>
</feature>
<evidence type="ECO:0000313" key="8">
    <source>
        <dbReference type="Proteomes" id="UP000241818"/>
    </source>
</evidence>
<dbReference type="AlphaFoldDB" id="A0A2T3ATE9"/>
<proteinExistence type="inferred from homology"/>
<dbReference type="GeneID" id="36572715"/>
<sequence length="443" mass="48963">MADTIDKGKKRKRRTDGSSKPSKKVAIEEDRKIKVSLQDGDKWAPVIVAPGTFSLPTSIPFQPYTKPREDAPQRPGKSGSIATEELLLYSSAHPKLNYTAREEDSLQKHYVGVYDPATGKLEIIEARRMEVRGTVRQFQVPEKGAQPTTAGDPRSGVGLAFGTKKSQKALASTTENAIGPSKSERLRADGKSQKFDATTAAVMASMADTTADMATKDELQEQADSSKPRPTANLEATEVRDVYTIDSLIGVEMMKHIPVMDWEQSIKAKKEIIVNSRYVAHRIQSAGSNIEKLKILRYMLLLIDFLNIAKPARGGARALPKRDSMKTAMGGIPEVLVEGVKRKFADGGFIPKFKSDLLITHLCAMACLVDNYEVDMFDLQEDLRLETKDMAQYFREIGAKVGALSEAQRKVLKLEKAAAAQRRVAKLKLPLDFPKVAFGRRAR</sequence>
<keyword evidence="3" id="KW-0240">DNA-directed RNA polymerase</keyword>
<gene>
    <name evidence="7" type="ORF">M430DRAFT_22102</name>
</gene>
<evidence type="ECO:0000256" key="5">
    <source>
        <dbReference type="ARBA" id="ARBA00023242"/>
    </source>
</evidence>
<evidence type="ECO:0000256" key="6">
    <source>
        <dbReference type="SAM" id="MobiDB-lite"/>
    </source>
</evidence>
<feature type="region of interest" description="Disordered" evidence="6">
    <location>
        <begin position="52"/>
        <end position="85"/>
    </location>
</feature>
<dbReference type="InterPro" id="IPR009668">
    <property type="entry name" value="RNA_pol-assoc_fac_A49-like"/>
</dbReference>
<protein>
    <recommendedName>
        <fullName evidence="9">DNA-directed RNA polymerase I subunit RPA49</fullName>
    </recommendedName>
</protein>
<evidence type="ECO:0008006" key="9">
    <source>
        <dbReference type="Google" id="ProtNLM"/>
    </source>
</evidence>
<name>A0A2T3ATE9_AMORE</name>
<dbReference type="GO" id="GO:0003677">
    <property type="term" value="F:DNA binding"/>
    <property type="evidence" value="ECO:0007669"/>
    <property type="project" value="InterPro"/>
</dbReference>
<dbReference type="EMBL" id="KZ679016">
    <property type="protein sequence ID" value="PSS10757.1"/>
    <property type="molecule type" value="Genomic_DNA"/>
</dbReference>
<evidence type="ECO:0000256" key="2">
    <source>
        <dbReference type="ARBA" id="ARBA00009430"/>
    </source>
</evidence>
<evidence type="ECO:0000256" key="1">
    <source>
        <dbReference type="ARBA" id="ARBA00004604"/>
    </source>
</evidence>
<organism evidence="7 8">
    <name type="scientific">Amorphotheca resinae ATCC 22711</name>
    <dbReference type="NCBI Taxonomy" id="857342"/>
    <lineage>
        <taxon>Eukaryota</taxon>
        <taxon>Fungi</taxon>
        <taxon>Dikarya</taxon>
        <taxon>Ascomycota</taxon>
        <taxon>Pezizomycotina</taxon>
        <taxon>Leotiomycetes</taxon>
        <taxon>Helotiales</taxon>
        <taxon>Amorphothecaceae</taxon>
        <taxon>Amorphotheca</taxon>
    </lineage>
</organism>
<dbReference type="GO" id="GO:0006351">
    <property type="term" value="P:DNA-templated transcription"/>
    <property type="evidence" value="ECO:0007669"/>
    <property type="project" value="InterPro"/>
</dbReference>
<accession>A0A2T3ATE9</accession>
<dbReference type="Pfam" id="PF06870">
    <property type="entry name" value="RNA_pol_I_A49"/>
    <property type="match status" value="1"/>
</dbReference>
<evidence type="ECO:0000256" key="3">
    <source>
        <dbReference type="ARBA" id="ARBA00022478"/>
    </source>
</evidence>
<dbReference type="STRING" id="857342.A0A2T3ATE9"/>
<comment type="subcellular location">
    <subcellularLocation>
        <location evidence="1">Nucleus</location>
        <location evidence="1">Nucleolus</location>
    </subcellularLocation>
</comment>
<keyword evidence="5" id="KW-0539">Nucleus</keyword>
<dbReference type="InParanoid" id="A0A2T3ATE9"/>
<evidence type="ECO:0000313" key="7">
    <source>
        <dbReference type="EMBL" id="PSS10757.1"/>
    </source>
</evidence>
<dbReference type="GO" id="GO:0000428">
    <property type="term" value="C:DNA-directed RNA polymerase complex"/>
    <property type="evidence" value="ECO:0007669"/>
    <property type="project" value="UniProtKB-KW"/>
</dbReference>
<feature type="region of interest" description="Disordered" evidence="6">
    <location>
        <begin position="171"/>
        <end position="194"/>
    </location>
</feature>